<sequence length="124" mass="14109">MIKQNRNHLLIVDDDKELLDGLLSSLEQKGYKVSCALNGLEALSIINQYHIDLILMDYHMPQMDGVEVLKHLRDLDNSVPVIIMTGFGDVSTYLIGKELGIAEFVNKPIRLKHLQRIIKTILKN</sequence>
<accession>A0A1F7RYD8</accession>
<proteinExistence type="predicted"/>
<dbReference type="InterPro" id="IPR011006">
    <property type="entry name" value="CheY-like_superfamily"/>
</dbReference>
<feature type="domain" description="Response regulatory" evidence="3">
    <location>
        <begin position="8"/>
        <end position="122"/>
    </location>
</feature>
<dbReference type="Pfam" id="PF00072">
    <property type="entry name" value="Response_reg"/>
    <property type="match status" value="1"/>
</dbReference>
<gene>
    <name evidence="4" type="ORF">A2161_22305</name>
</gene>
<dbReference type="InterPro" id="IPR050595">
    <property type="entry name" value="Bact_response_regulator"/>
</dbReference>
<evidence type="ECO:0000313" key="4">
    <source>
        <dbReference type="EMBL" id="OGL46552.1"/>
    </source>
</evidence>
<name>A0A1F7RYD8_9BACT</name>
<evidence type="ECO:0000313" key="5">
    <source>
        <dbReference type="Proteomes" id="UP000179266"/>
    </source>
</evidence>
<dbReference type="GO" id="GO:0000160">
    <property type="term" value="P:phosphorelay signal transduction system"/>
    <property type="evidence" value="ECO:0007669"/>
    <property type="project" value="InterPro"/>
</dbReference>
<protein>
    <recommendedName>
        <fullName evidence="3">Response regulatory domain-containing protein</fullName>
    </recommendedName>
</protein>
<comment type="caution">
    <text evidence="4">The sequence shown here is derived from an EMBL/GenBank/DDBJ whole genome shotgun (WGS) entry which is preliminary data.</text>
</comment>
<evidence type="ECO:0000256" key="2">
    <source>
        <dbReference type="PROSITE-ProRule" id="PRU00169"/>
    </source>
</evidence>
<dbReference type="SMART" id="SM00448">
    <property type="entry name" value="REC"/>
    <property type="match status" value="1"/>
</dbReference>
<dbReference type="Proteomes" id="UP000179266">
    <property type="component" value="Unassembled WGS sequence"/>
</dbReference>
<dbReference type="PANTHER" id="PTHR44591">
    <property type="entry name" value="STRESS RESPONSE REGULATOR PROTEIN 1"/>
    <property type="match status" value="1"/>
</dbReference>
<evidence type="ECO:0000259" key="3">
    <source>
        <dbReference type="PROSITE" id="PS50110"/>
    </source>
</evidence>
<organism evidence="4 5">
    <name type="scientific">Candidatus Schekmanbacteria bacterium RBG_13_48_7</name>
    <dbReference type="NCBI Taxonomy" id="1817878"/>
    <lineage>
        <taxon>Bacteria</taxon>
        <taxon>Candidatus Schekmaniibacteriota</taxon>
    </lineage>
</organism>
<dbReference type="PANTHER" id="PTHR44591:SF3">
    <property type="entry name" value="RESPONSE REGULATORY DOMAIN-CONTAINING PROTEIN"/>
    <property type="match status" value="1"/>
</dbReference>
<reference evidence="4 5" key="1">
    <citation type="journal article" date="2016" name="Nat. Commun.">
        <title>Thousands of microbial genomes shed light on interconnected biogeochemical processes in an aquifer system.</title>
        <authorList>
            <person name="Anantharaman K."/>
            <person name="Brown C.T."/>
            <person name="Hug L.A."/>
            <person name="Sharon I."/>
            <person name="Castelle C.J."/>
            <person name="Probst A.J."/>
            <person name="Thomas B.C."/>
            <person name="Singh A."/>
            <person name="Wilkins M.J."/>
            <person name="Karaoz U."/>
            <person name="Brodie E.L."/>
            <person name="Williams K.H."/>
            <person name="Hubbard S.S."/>
            <person name="Banfield J.F."/>
        </authorList>
    </citation>
    <scope>NUCLEOTIDE SEQUENCE [LARGE SCALE GENOMIC DNA]</scope>
</reference>
<evidence type="ECO:0000256" key="1">
    <source>
        <dbReference type="ARBA" id="ARBA00022553"/>
    </source>
</evidence>
<feature type="modified residue" description="4-aspartylphosphate" evidence="2">
    <location>
        <position position="57"/>
    </location>
</feature>
<dbReference type="Gene3D" id="3.40.50.2300">
    <property type="match status" value="1"/>
</dbReference>
<keyword evidence="1 2" id="KW-0597">Phosphoprotein</keyword>
<dbReference type="InterPro" id="IPR001789">
    <property type="entry name" value="Sig_transdc_resp-reg_receiver"/>
</dbReference>
<dbReference type="EMBL" id="MGDD01000123">
    <property type="protein sequence ID" value="OGL46552.1"/>
    <property type="molecule type" value="Genomic_DNA"/>
</dbReference>
<dbReference type="AlphaFoldDB" id="A0A1F7RYD8"/>
<dbReference type="CDD" id="cd00156">
    <property type="entry name" value="REC"/>
    <property type="match status" value="1"/>
</dbReference>
<dbReference type="PROSITE" id="PS50110">
    <property type="entry name" value="RESPONSE_REGULATORY"/>
    <property type="match status" value="1"/>
</dbReference>
<dbReference type="SUPFAM" id="SSF52172">
    <property type="entry name" value="CheY-like"/>
    <property type="match status" value="1"/>
</dbReference>